<dbReference type="PANTHER" id="PTHR44846">
    <property type="entry name" value="MANNOSYL-D-GLYCERATE TRANSPORT/METABOLISM SYSTEM REPRESSOR MNGR-RELATED"/>
    <property type="match status" value="1"/>
</dbReference>
<reference evidence="5 6" key="1">
    <citation type="submission" date="2014-10" db="EMBL/GenBank/DDBJ databases">
        <title>Genome sequence of Ponticoccus sp. strain UMTAT08 isolated from clonal culture of toxic dinoflagellate Alexandrium tamiyavanichii.</title>
        <authorList>
            <person name="Gan H.Y."/>
            <person name="Muhd D.-D."/>
            <person name="Mohd Noor M.E."/>
            <person name="Yeong Y.S."/>
            <person name="Usup G."/>
        </authorList>
    </citation>
    <scope>NUCLEOTIDE SEQUENCE [LARGE SCALE GENOMIC DNA]</scope>
    <source>
        <strain evidence="5 6">UMTAT08</strain>
    </source>
</reference>
<dbReference type="Pfam" id="PF00392">
    <property type="entry name" value="GntR"/>
    <property type="match status" value="1"/>
</dbReference>
<dbReference type="Gene3D" id="1.10.10.10">
    <property type="entry name" value="Winged helix-like DNA-binding domain superfamily/Winged helix DNA-binding domain"/>
    <property type="match status" value="1"/>
</dbReference>
<dbReference type="SMART" id="SM00866">
    <property type="entry name" value="UTRA"/>
    <property type="match status" value="1"/>
</dbReference>
<name>A0A0B3RJ85_9RHOB</name>
<feature type="domain" description="HTH gntR-type" evidence="4">
    <location>
        <begin position="20"/>
        <end position="88"/>
    </location>
</feature>
<dbReference type="CDD" id="cd07377">
    <property type="entry name" value="WHTH_GntR"/>
    <property type="match status" value="1"/>
</dbReference>
<dbReference type="GO" id="GO:0045892">
    <property type="term" value="P:negative regulation of DNA-templated transcription"/>
    <property type="evidence" value="ECO:0007669"/>
    <property type="project" value="TreeGrafter"/>
</dbReference>
<dbReference type="EMBL" id="JSUQ01000018">
    <property type="protein sequence ID" value="KHQ51325.1"/>
    <property type="molecule type" value="Genomic_DNA"/>
</dbReference>
<comment type="caution">
    <text evidence="5">The sequence shown here is derived from an EMBL/GenBank/DDBJ whole genome shotgun (WGS) entry which is preliminary data.</text>
</comment>
<protein>
    <submittedName>
        <fullName evidence="5">Transcriptional regulator, GntR family</fullName>
    </submittedName>
</protein>
<dbReference type="PATRIC" id="fig|1515334.3.peg.4139"/>
<dbReference type="OrthoDB" id="7173258at2"/>
<accession>A0A0B3RJ85</accession>
<evidence type="ECO:0000313" key="5">
    <source>
        <dbReference type="EMBL" id="KHQ51325.1"/>
    </source>
</evidence>
<dbReference type="InterPro" id="IPR036388">
    <property type="entry name" value="WH-like_DNA-bd_sf"/>
</dbReference>
<gene>
    <name evidence="5" type="ORF">OA50_04106</name>
</gene>
<dbReference type="Gene3D" id="3.40.1410.10">
    <property type="entry name" value="Chorismate lyase-like"/>
    <property type="match status" value="1"/>
</dbReference>
<keyword evidence="6" id="KW-1185">Reference proteome</keyword>
<evidence type="ECO:0000256" key="1">
    <source>
        <dbReference type="ARBA" id="ARBA00023015"/>
    </source>
</evidence>
<dbReference type="InterPro" id="IPR036390">
    <property type="entry name" value="WH_DNA-bd_sf"/>
</dbReference>
<dbReference type="SUPFAM" id="SSF64288">
    <property type="entry name" value="Chorismate lyase-like"/>
    <property type="match status" value="1"/>
</dbReference>
<keyword evidence="3" id="KW-0804">Transcription</keyword>
<evidence type="ECO:0000259" key="4">
    <source>
        <dbReference type="PROSITE" id="PS50949"/>
    </source>
</evidence>
<keyword evidence="1" id="KW-0805">Transcription regulation</keyword>
<dbReference type="InterPro" id="IPR000524">
    <property type="entry name" value="Tscrpt_reg_HTH_GntR"/>
</dbReference>
<dbReference type="InterPro" id="IPR028978">
    <property type="entry name" value="Chorismate_lyase_/UTRA_dom_sf"/>
</dbReference>
<evidence type="ECO:0000256" key="2">
    <source>
        <dbReference type="ARBA" id="ARBA00023125"/>
    </source>
</evidence>
<dbReference type="Proteomes" id="UP000030960">
    <property type="component" value="Unassembled WGS sequence"/>
</dbReference>
<dbReference type="PANTHER" id="PTHR44846:SF17">
    <property type="entry name" value="GNTR-FAMILY TRANSCRIPTIONAL REGULATOR"/>
    <property type="match status" value="1"/>
</dbReference>
<dbReference type="RefSeq" id="WP_052244703.1">
    <property type="nucleotide sequence ID" value="NZ_JSUQ01000018.1"/>
</dbReference>
<dbReference type="GO" id="GO:0003700">
    <property type="term" value="F:DNA-binding transcription factor activity"/>
    <property type="evidence" value="ECO:0007669"/>
    <property type="project" value="InterPro"/>
</dbReference>
<dbReference type="AlphaFoldDB" id="A0A0B3RJ85"/>
<dbReference type="SUPFAM" id="SSF46785">
    <property type="entry name" value="Winged helix' DNA-binding domain"/>
    <property type="match status" value="1"/>
</dbReference>
<proteinExistence type="predicted"/>
<dbReference type="SMART" id="SM00345">
    <property type="entry name" value="HTH_GNTR"/>
    <property type="match status" value="1"/>
</dbReference>
<dbReference type="InterPro" id="IPR050679">
    <property type="entry name" value="Bact_HTH_transcr_reg"/>
</dbReference>
<keyword evidence="2" id="KW-0238">DNA-binding</keyword>
<dbReference type="InterPro" id="IPR011663">
    <property type="entry name" value="UTRA"/>
</dbReference>
<dbReference type="PROSITE" id="PS50949">
    <property type="entry name" value="HTH_GNTR"/>
    <property type="match status" value="1"/>
</dbReference>
<dbReference type="GO" id="GO:0003677">
    <property type="term" value="F:DNA binding"/>
    <property type="evidence" value="ECO:0007669"/>
    <property type="project" value="UniProtKB-KW"/>
</dbReference>
<evidence type="ECO:0000256" key="3">
    <source>
        <dbReference type="ARBA" id="ARBA00023163"/>
    </source>
</evidence>
<dbReference type="STRING" id="561184.SAMN05216376_11334"/>
<organism evidence="5 6">
    <name type="scientific">Mameliella alba</name>
    <dbReference type="NCBI Taxonomy" id="561184"/>
    <lineage>
        <taxon>Bacteria</taxon>
        <taxon>Pseudomonadati</taxon>
        <taxon>Pseudomonadota</taxon>
        <taxon>Alphaproteobacteria</taxon>
        <taxon>Rhodobacterales</taxon>
        <taxon>Roseobacteraceae</taxon>
        <taxon>Mameliella</taxon>
    </lineage>
</organism>
<sequence>MNAPRPLATPTAEALNKSAVSRYLQLAGMFRRRIEQGEWALDQRIPTITELAADCGVAAVTVRRALDILEEDGLIERFRAKGTFVRRRPERDTWCAVNTDFSGLLIARYSSRIEVLEDVPSPPPAFLSAGDWPGVSAPRYRRIRRRHWRQGAAFLVADLYVEAGAYAALPEGALASMTAMQMASAVPGRAIAAAEQELTVTGADLSVANELSVRLGEPMARVVRVAVDEAGQRFLAVEGIYRGDSARLRVTLK</sequence>
<evidence type="ECO:0000313" key="6">
    <source>
        <dbReference type="Proteomes" id="UP000030960"/>
    </source>
</evidence>
<dbReference type="Pfam" id="PF07702">
    <property type="entry name" value="UTRA"/>
    <property type="match status" value="1"/>
</dbReference>